<dbReference type="InterPro" id="IPR025662">
    <property type="entry name" value="Sigma_54_int_dom_ATP-bd_1"/>
</dbReference>
<dbReference type="PROSITE" id="PS00676">
    <property type="entry name" value="SIGMA54_INTERACT_2"/>
    <property type="match status" value="1"/>
</dbReference>
<dbReference type="PROSITE" id="PS50045">
    <property type="entry name" value="SIGMA54_INTERACT_4"/>
    <property type="match status" value="1"/>
</dbReference>
<dbReference type="InterPro" id="IPR013656">
    <property type="entry name" value="PAS_4"/>
</dbReference>
<dbReference type="GO" id="GO:0043565">
    <property type="term" value="F:sequence-specific DNA binding"/>
    <property type="evidence" value="ECO:0007669"/>
    <property type="project" value="InterPro"/>
</dbReference>
<keyword evidence="9" id="KW-1185">Reference proteome</keyword>
<dbReference type="STRING" id="1120976.SAMN03080606_01848"/>
<dbReference type="NCBIfam" id="TIGR00229">
    <property type="entry name" value="sensory_box"/>
    <property type="match status" value="1"/>
</dbReference>
<dbReference type="InterPro" id="IPR027417">
    <property type="entry name" value="P-loop_NTPase"/>
</dbReference>
<keyword evidence="3" id="KW-0805">Transcription regulation</keyword>
<dbReference type="PANTHER" id="PTHR32071">
    <property type="entry name" value="TRANSCRIPTIONAL REGULATORY PROTEIN"/>
    <property type="match status" value="1"/>
</dbReference>
<gene>
    <name evidence="8" type="ORF">SAMN03080606_01848</name>
</gene>
<dbReference type="InterPro" id="IPR025944">
    <property type="entry name" value="Sigma_54_int_dom_CS"/>
</dbReference>
<dbReference type="Pfam" id="PF25601">
    <property type="entry name" value="AAA_lid_14"/>
    <property type="match status" value="1"/>
</dbReference>
<dbReference type="InterPro" id="IPR002078">
    <property type="entry name" value="Sigma_54_int"/>
</dbReference>
<evidence type="ECO:0000259" key="7">
    <source>
        <dbReference type="PROSITE" id="PS50112"/>
    </source>
</evidence>
<dbReference type="OrthoDB" id="9803970at2"/>
<dbReference type="PROSITE" id="PS50112">
    <property type="entry name" value="PAS"/>
    <property type="match status" value="1"/>
</dbReference>
<dbReference type="InterPro" id="IPR009057">
    <property type="entry name" value="Homeodomain-like_sf"/>
</dbReference>
<dbReference type="PROSITE" id="PS00688">
    <property type="entry name" value="SIGMA54_INTERACT_3"/>
    <property type="match status" value="1"/>
</dbReference>
<evidence type="ECO:0000256" key="5">
    <source>
        <dbReference type="ARBA" id="ARBA00023163"/>
    </source>
</evidence>
<keyword evidence="5" id="KW-0804">Transcription</keyword>
<dbReference type="PANTHER" id="PTHR32071:SF74">
    <property type="entry name" value="TRANSCRIPTIONAL ACTIVATOR ROCR"/>
    <property type="match status" value="1"/>
</dbReference>
<dbReference type="PROSITE" id="PS00675">
    <property type="entry name" value="SIGMA54_INTERACT_1"/>
    <property type="match status" value="1"/>
</dbReference>
<dbReference type="InterPro" id="IPR058031">
    <property type="entry name" value="AAA_lid_NorR"/>
</dbReference>
<evidence type="ECO:0000256" key="3">
    <source>
        <dbReference type="ARBA" id="ARBA00023015"/>
    </source>
</evidence>
<accession>A0A1G5GZJ0</accession>
<reference evidence="8 9" key="1">
    <citation type="submission" date="2016-10" db="EMBL/GenBank/DDBJ databases">
        <authorList>
            <person name="de Groot N.N."/>
        </authorList>
    </citation>
    <scope>NUCLEOTIDE SEQUENCE [LARGE SCALE GENOMIC DNA]</scope>
    <source>
        <strain evidence="8 9">DSM 18978</strain>
    </source>
</reference>
<dbReference type="InterPro" id="IPR035965">
    <property type="entry name" value="PAS-like_dom_sf"/>
</dbReference>
<dbReference type="PRINTS" id="PR01590">
    <property type="entry name" value="HTHFIS"/>
</dbReference>
<dbReference type="Pfam" id="PF02954">
    <property type="entry name" value="HTH_8"/>
    <property type="match status" value="1"/>
</dbReference>
<dbReference type="Gene3D" id="1.10.10.60">
    <property type="entry name" value="Homeodomain-like"/>
    <property type="match status" value="1"/>
</dbReference>
<dbReference type="Pfam" id="PF08448">
    <property type="entry name" value="PAS_4"/>
    <property type="match status" value="1"/>
</dbReference>
<keyword evidence="4" id="KW-0238">DNA-binding</keyword>
<evidence type="ECO:0000256" key="2">
    <source>
        <dbReference type="ARBA" id="ARBA00022840"/>
    </source>
</evidence>
<dbReference type="SUPFAM" id="SSF55785">
    <property type="entry name" value="PYP-like sensor domain (PAS domain)"/>
    <property type="match status" value="1"/>
</dbReference>
<dbReference type="CDD" id="cd00130">
    <property type="entry name" value="PAS"/>
    <property type="match status" value="1"/>
</dbReference>
<dbReference type="CDD" id="cd00009">
    <property type="entry name" value="AAA"/>
    <property type="match status" value="1"/>
</dbReference>
<feature type="domain" description="PAS" evidence="7">
    <location>
        <begin position="11"/>
        <end position="81"/>
    </location>
</feature>
<organism evidence="8 9">
    <name type="scientific">Alkaliphilus peptidifermentans DSM 18978</name>
    <dbReference type="NCBI Taxonomy" id="1120976"/>
    <lineage>
        <taxon>Bacteria</taxon>
        <taxon>Bacillati</taxon>
        <taxon>Bacillota</taxon>
        <taxon>Clostridia</taxon>
        <taxon>Peptostreptococcales</taxon>
        <taxon>Natronincolaceae</taxon>
        <taxon>Alkaliphilus</taxon>
    </lineage>
</organism>
<evidence type="ECO:0000259" key="6">
    <source>
        <dbReference type="PROSITE" id="PS50045"/>
    </source>
</evidence>
<proteinExistence type="predicted"/>
<keyword evidence="1" id="KW-0547">Nucleotide-binding</keyword>
<dbReference type="FunFam" id="3.40.50.300:FF:000006">
    <property type="entry name" value="DNA-binding transcriptional regulator NtrC"/>
    <property type="match status" value="1"/>
</dbReference>
<protein>
    <submittedName>
        <fullName evidence="8">Arginine utilization regulatory protein</fullName>
    </submittedName>
</protein>
<evidence type="ECO:0000313" key="8">
    <source>
        <dbReference type="EMBL" id="SCY56904.1"/>
    </source>
</evidence>
<dbReference type="GO" id="GO:0005524">
    <property type="term" value="F:ATP binding"/>
    <property type="evidence" value="ECO:0007669"/>
    <property type="project" value="UniProtKB-KW"/>
</dbReference>
<dbReference type="Gene3D" id="1.10.8.60">
    <property type="match status" value="1"/>
</dbReference>
<sequence length="467" mass="53472">MQSKKIIMVILQKILQSIDEGVHVLDNEGKTILYNEAMADLEGMETEDVMDKDLLEVFTTLNHETSTLLRVLKTEKPIYNQSQTYLNNKGKKITTINTTIPLYYMNDKIGALEIAKNITKMQSLSEEIMRLQQQLIPNKATKSGEIKKYTFEDLKGRSQSFYDALKVARRAANTSSSVLIYGETGTGKELFAQSIHYQSPRRNKPFIAQNCAALPESLLEGILFGTTKGSFTGAIDRPGLFEQANGGTILLDEINSMGLQLQVKLLRVLQEGYVRRIGGLKDVPIDVRIIATTNEPPMETIEGGQLRKDLYYRLNVVNIHIPALRDRKDDILFLTEFFINKYNHQLDKDVWMLSESMQKHFNNYMWPGNIRELENLIEGAMNIIQDEHILKEEHFPHYIFEHTNKREPQVRGFIDTAEMGLNEMLETVEQQLIEGSLKRFNGNISKAASNLGIKRQTLQHKLKKYKL</sequence>
<dbReference type="InterPro" id="IPR002197">
    <property type="entry name" value="HTH_Fis"/>
</dbReference>
<evidence type="ECO:0000313" key="9">
    <source>
        <dbReference type="Proteomes" id="UP000198636"/>
    </source>
</evidence>
<dbReference type="InterPro" id="IPR003593">
    <property type="entry name" value="AAA+_ATPase"/>
</dbReference>
<dbReference type="Pfam" id="PF00158">
    <property type="entry name" value="Sigma54_activat"/>
    <property type="match status" value="1"/>
</dbReference>
<keyword evidence="2" id="KW-0067">ATP-binding</keyword>
<name>A0A1G5GZJ0_9FIRM</name>
<dbReference type="GO" id="GO:0006355">
    <property type="term" value="P:regulation of DNA-templated transcription"/>
    <property type="evidence" value="ECO:0007669"/>
    <property type="project" value="InterPro"/>
</dbReference>
<dbReference type="AlphaFoldDB" id="A0A1G5GZJ0"/>
<dbReference type="InterPro" id="IPR025943">
    <property type="entry name" value="Sigma_54_int_dom_ATP-bd_2"/>
</dbReference>
<dbReference type="SUPFAM" id="SSF46689">
    <property type="entry name" value="Homeodomain-like"/>
    <property type="match status" value="1"/>
</dbReference>
<evidence type="ECO:0000256" key="4">
    <source>
        <dbReference type="ARBA" id="ARBA00023125"/>
    </source>
</evidence>
<dbReference type="Proteomes" id="UP000198636">
    <property type="component" value="Unassembled WGS sequence"/>
</dbReference>
<dbReference type="SUPFAM" id="SSF52540">
    <property type="entry name" value="P-loop containing nucleoside triphosphate hydrolases"/>
    <property type="match status" value="1"/>
</dbReference>
<dbReference type="EMBL" id="FMUS01000010">
    <property type="protein sequence ID" value="SCY56904.1"/>
    <property type="molecule type" value="Genomic_DNA"/>
</dbReference>
<feature type="domain" description="Sigma-54 factor interaction" evidence="6">
    <location>
        <begin position="154"/>
        <end position="382"/>
    </location>
</feature>
<dbReference type="InterPro" id="IPR000014">
    <property type="entry name" value="PAS"/>
</dbReference>
<dbReference type="Gene3D" id="3.30.450.20">
    <property type="entry name" value="PAS domain"/>
    <property type="match status" value="1"/>
</dbReference>
<evidence type="ECO:0000256" key="1">
    <source>
        <dbReference type="ARBA" id="ARBA00022741"/>
    </source>
</evidence>
<dbReference type="SMART" id="SM00382">
    <property type="entry name" value="AAA"/>
    <property type="match status" value="1"/>
</dbReference>
<dbReference type="RefSeq" id="WP_091542629.1">
    <property type="nucleotide sequence ID" value="NZ_FMUS01000010.1"/>
</dbReference>
<dbReference type="Gene3D" id="3.40.50.300">
    <property type="entry name" value="P-loop containing nucleotide triphosphate hydrolases"/>
    <property type="match status" value="1"/>
</dbReference>